<sequence>MRTMSTLDVILVVLTLIFAALAVAAPRIGVRALPVAVPLLLAGWLGQWLLEGFYWQFLPALLLAVAAAVLAVRQGIRPRTGVIAVSARVVVGVWAVVAVLALAPAPVPELPAPTGPYAVGSQIYRWVDEQRAEPTAPGERRNVVVQAWYPADQRSGRRYVYIDGYDRLPGSVSGIPGALMRGYGRIDTHATTDVPVSGARERWPVVLFSPGYGAPRAFYTGLVADLASRGFVVLAVDHPFESAVTELADGRLATTVATGTDDDLADEQRTRAADLRYVLDQLAGPDLLGPLADRIDTGHIAAVGHSFGGAAALAVLAEDPRVAAAANIDGTLYGDLPGRTLTRPVLLVESDRAETGHSDRYLDGNGALLARLAAPGHRYTVTGANHFGFTDVPFFLVPPAQAVLGRFVGGPRDPADTHRTTVALLDAFLREPLGDPAVDIAATAAGLAGVTGGRVR</sequence>
<evidence type="ECO:0000256" key="2">
    <source>
        <dbReference type="ARBA" id="ARBA00022963"/>
    </source>
</evidence>
<keyword evidence="4" id="KW-1133">Transmembrane helix</keyword>
<keyword evidence="4" id="KW-0812">Transmembrane</keyword>
<dbReference type="PANTHER" id="PTHR10272">
    <property type="entry name" value="PLATELET-ACTIVATING FACTOR ACETYLHYDROLASE"/>
    <property type="match status" value="1"/>
</dbReference>
<gene>
    <name evidence="5" type="ordered locus">NFA_7580</name>
</gene>
<proteinExistence type="predicted"/>
<dbReference type="PANTHER" id="PTHR10272:SF0">
    <property type="entry name" value="PLATELET-ACTIVATING FACTOR ACETYLHYDROLASE"/>
    <property type="match status" value="1"/>
</dbReference>
<dbReference type="InterPro" id="IPR029058">
    <property type="entry name" value="AB_hydrolase_fold"/>
</dbReference>
<protein>
    <recommendedName>
        <fullName evidence="7">Platelet-activating factor acetylhydrolase</fullName>
    </recommendedName>
</protein>
<dbReference type="SUPFAM" id="SSF53474">
    <property type="entry name" value="alpha/beta-Hydrolases"/>
    <property type="match status" value="1"/>
</dbReference>
<dbReference type="EMBL" id="AP006618">
    <property type="protein sequence ID" value="BAD55603.1"/>
    <property type="molecule type" value="Genomic_DNA"/>
</dbReference>
<keyword evidence="3" id="KW-0443">Lipid metabolism</keyword>
<keyword evidence="6" id="KW-1185">Reference proteome</keyword>
<organism evidence="5 6">
    <name type="scientific">Nocardia farcinica (strain IFM 10152)</name>
    <dbReference type="NCBI Taxonomy" id="247156"/>
    <lineage>
        <taxon>Bacteria</taxon>
        <taxon>Bacillati</taxon>
        <taxon>Actinomycetota</taxon>
        <taxon>Actinomycetes</taxon>
        <taxon>Mycobacteriales</taxon>
        <taxon>Nocardiaceae</taxon>
        <taxon>Nocardia</taxon>
    </lineage>
</organism>
<evidence type="ECO:0000256" key="1">
    <source>
        <dbReference type="ARBA" id="ARBA00022801"/>
    </source>
</evidence>
<feature type="transmembrane region" description="Helical" evidence="4">
    <location>
        <begin position="82"/>
        <end position="103"/>
    </location>
</feature>
<feature type="transmembrane region" description="Helical" evidence="4">
    <location>
        <begin position="48"/>
        <end position="70"/>
    </location>
</feature>
<keyword evidence="4" id="KW-0472">Membrane</keyword>
<evidence type="ECO:0000313" key="5">
    <source>
        <dbReference type="EMBL" id="BAD55603.1"/>
    </source>
</evidence>
<dbReference type="eggNOG" id="COG4188">
    <property type="taxonomic scope" value="Bacteria"/>
</dbReference>
<evidence type="ECO:0000313" key="6">
    <source>
        <dbReference type="Proteomes" id="UP000006820"/>
    </source>
</evidence>
<keyword evidence="2" id="KW-0442">Lipid degradation</keyword>
<dbReference type="AlphaFoldDB" id="Q5Z1T8"/>
<dbReference type="Gene3D" id="3.40.50.1820">
    <property type="entry name" value="alpha/beta hydrolase"/>
    <property type="match status" value="1"/>
</dbReference>
<dbReference type="ESTHER" id="nocfa-q5z1t8">
    <property type="family name" value="PAF-Acetylhydrolase"/>
</dbReference>
<name>Q5Z1T8_NOCFA</name>
<evidence type="ECO:0000256" key="4">
    <source>
        <dbReference type="SAM" id="Phobius"/>
    </source>
</evidence>
<dbReference type="KEGG" id="nfa:NFA_7580"/>
<dbReference type="STRING" id="247156.NFA_7580"/>
<keyword evidence="1" id="KW-0378">Hydrolase</keyword>
<reference evidence="5 6" key="1">
    <citation type="journal article" date="2004" name="Proc. Natl. Acad. Sci. U.S.A.">
        <title>The complete genomic sequence of Nocardia farcinica IFM 10152.</title>
        <authorList>
            <person name="Ishikawa J."/>
            <person name="Yamashita A."/>
            <person name="Mikami Y."/>
            <person name="Hoshino Y."/>
            <person name="Kurita H."/>
            <person name="Hotta K."/>
            <person name="Shiba T."/>
            <person name="Hattori M."/>
        </authorList>
    </citation>
    <scope>NUCLEOTIDE SEQUENCE [LARGE SCALE GENOMIC DNA]</scope>
    <source>
        <strain evidence="5 6">IFM 10152</strain>
    </source>
</reference>
<dbReference type="Proteomes" id="UP000006820">
    <property type="component" value="Chromosome"/>
</dbReference>
<accession>Q5Z1T8</accession>
<evidence type="ECO:0000256" key="3">
    <source>
        <dbReference type="ARBA" id="ARBA00023098"/>
    </source>
</evidence>
<dbReference type="HOGENOM" id="CLU_026278_2_0_11"/>
<dbReference type="Pfam" id="PF03403">
    <property type="entry name" value="PAF-AH_p_II"/>
    <property type="match status" value="2"/>
</dbReference>
<evidence type="ECO:0008006" key="7">
    <source>
        <dbReference type="Google" id="ProtNLM"/>
    </source>
</evidence>
<dbReference type="GO" id="GO:0016042">
    <property type="term" value="P:lipid catabolic process"/>
    <property type="evidence" value="ECO:0007669"/>
    <property type="project" value="UniProtKB-KW"/>
</dbReference>
<dbReference type="GO" id="GO:0003847">
    <property type="term" value="F:1-alkyl-2-acetylglycerophosphocholine esterase activity"/>
    <property type="evidence" value="ECO:0007669"/>
    <property type="project" value="TreeGrafter"/>
</dbReference>